<dbReference type="InterPro" id="IPR050204">
    <property type="entry name" value="AraC_XylS_family_regulators"/>
</dbReference>
<dbReference type="SMART" id="SM00342">
    <property type="entry name" value="HTH_ARAC"/>
    <property type="match status" value="1"/>
</dbReference>
<organism evidence="5 6">
    <name type="scientific">Melittangium boletus DSM 14713</name>
    <dbReference type="NCBI Taxonomy" id="1294270"/>
    <lineage>
        <taxon>Bacteria</taxon>
        <taxon>Pseudomonadati</taxon>
        <taxon>Myxococcota</taxon>
        <taxon>Myxococcia</taxon>
        <taxon>Myxococcales</taxon>
        <taxon>Cystobacterineae</taxon>
        <taxon>Archangiaceae</taxon>
        <taxon>Melittangium</taxon>
    </lineage>
</organism>
<accession>A0A250IQ47</accession>
<dbReference type="PANTHER" id="PTHR46796">
    <property type="entry name" value="HTH-TYPE TRANSCRIPTIONAL ACTIVATOR RHAS-RELATED"/>
    <property type="match status" value="1"/>
</dbReference>
<dbReference type="InterPro" id="IPR009057">
    <property type="entry name" value="Homeodomain-like_sf"/>
</dbReference>
<keyword evidence="1" id="KW-0805">Transcription regulation</keyword>
<dbReference type="GO" id="GO:0003700">
    <property type="term" value="F:DNA-binding transcription factor activity"/>
    <property type="evidence" value="ECO:0007669"/>
    <property type="project" value="InterPro"/>
</dbReference>
<keyword evidence="2" id="KW-0238">DNA-binding</keyword>
<dbReference type="AlphaFoldDB" id="A0A250IQ47"/>
<dbReference type="KEGG" id="mbd:MEBOL_007365"/>
<dbReference type="InterPro" id="IPR032783">
    <property type="entry name" value="AraC_lig"/>
</dbReference>
<gene>
    <name evidence="5" type="ORF">MEBOL_007365</name>
</gene>
<proteinExistence type="predicted"/>
<evidence type="ECO:0000313" key="5">
    <source>
        <dbReference type="EMBL" id="ATB33864.1"/>
    </source>
</evidence>
<evidence type="ECO:0000259" key="4">
    <source>
        <dbReference type="PROSITE" id="PS01124"/>
    </source>
</evidence>
<evidence type="ECO:0000313" key="6">
    <source>
        <dbReference type="Proteomes" id="UP000217289"/>
    </source>
</evidence>
<evidence type="ECO:0000256" key="2">
    <source>
        <dbReference type="ARBA" id="ARBA00023125"/>
    </source>
</evidence>
<keyword evidence="3" id="KW-0804">Transcription</keyword>
<dbReference type="Gene3D" id="1.10.10.60">
    <property type="entry name" value="Homeodomain-like"/>
    <property type="match status" value="2"/>
</dbReference>
<dbReference type="InterPro" id="IPR018060">
    <property type="entry name" value="HTH_AraC"/>
</dbReference>
<evidence type="ECO:0000256" key="1">
    <source>
        <dbReference type="ARBA" id="ARBA00023015"/>
    </source>
</evidence>
<keyword evidence="6" id="KW-1185">Reference proteome</keyword>
<dbReference type="PRINTS" id="PR00032">
    <property type="entry name" value="HTHARAC"/>
</dbReference>
<name>A0A250IQ47_9BACT</name>
<dbReference type="PROSITE" id="PS01124">
    <property type="entry name" value="HTH_ARAC_FAMILY_2"/>
    <property type="match status" value="1"/>
</dbReference>
<protein>
    <submittedName>
        <fullName evidence="5">AraC family transcriptional regulator</fullName>
    </submittedName>
</protein>
<dbReference type="Proteomes" id="UP000217289">
    <property type="component" value="Chromosome"/>
</dbReference>
<dbReference type="Pfam" id="PF12852">
    <property type="entry name" value="Cupin_6"/>
    <property type="match status" value="1"/>
</dbReference>
<dbReference type="PANTHER" id="PTHR46796:SF7">
    <property type="entry name" value="ARAC FAMILY TRANSCRIPTIONAL REGULATOR"/>
    <property type="match status" value="1"/>
</dbReference>
<dbReference type="SUPFAM" id="SSF46689">
    <property type="entry name" value="Homeodomain-like"/>
    <property type="match status" value="2"/>
</dbReference>
<dbReference type="InterPro" id="IPR020449">
    <property type="entry name" value="Tscrpt_reg_AraC-type_HTH"/>
</dbReference>
<evidence type="ECO:0000256" key="3">
    <source>
        <dbReference type="ARBA" id="ARBA00023163"/>
    </source>
</evidence>
<reference evidence="5 6" key="1">
    <citation type="submission" date="2017-06" db="EMBL/GenBank/DDBJ databases">
        <authorList>
            <person name="Kim H.J."/>
            <person name="Triplett B.A."/>
        </authorList>
    </citation>
    <scope>NUCLEOTIDE SEQUENCE [LARGE SCALE GENOMIC DNA]</scope>
    <source>
        <strain evidence="5 6">DSM 14713</strain>
    </source>
</reference>
<dbReference type="GO" id="GO:0043565">
    <property type="term" value="F:sequence-specific DNA binding"/>
    <property type="evidence" value="ECO:0007669"/>
    <property type="project" value="InterPro"/>
</dbReference>
<sequence length="312" mass="34238">MVALDPLSEVLSLLKPRGYVSAGLDAGGDWALQFPSHEGIKFNALLHGTCWLSVEGDPRSYRLEAGDCFLLTRGRPFTLATDPSLDTTDARTIYAAARGGIATHNGGGDLLLVGVRFAFAAEHADLLFGSLPSVVHVRQASDQALVLRWALERLTTELREPQPGGFLVAEHLAHIMLVQVLRLYLTSREPQDTTRVGWFFALSDRHLSAVVGALHAEPARPWTVEELARIAGMSRSTFAMKFKQGVGLSPMDYLTRWRMRLAGDRLRHSGENVSSIAMSLGYESESAFSTAFKRVMSCSPGQYRRGRNLTAP</sequence>
<feature type="domain" description="HTH araC/xylS-type" evidence="4">
    <location>
        <begin position="208"/>
        <end position="306"/>
    </location>
</feature>
<dbReference type="EMBL" id="CP022163">
    <property type="protein sequence ID" value="ATB33864.1"/>
    <property type="molecule type" value="Genomic_DNA"/>
</dbReference>
<dbReference type="Pfam" id="PF12833">
    <property type="entry name" value="HTH_18"/>
    <property type="match status" value="1"/>
</dbReference>